<comment type="subcellular location">
    <subcellularLocation>
        <location evidence="1 8">Cell outer membrane</location>
        <topology evidence="1 8">Multi-pass membrane protein</topology>
    </subcellularLocation>
</comment>
<gene>
    <name evidence="11" type="ORF">RT717_24185</name>
</gene>
<evidence type="ECO:0000313" key="11">
    <source>
        <dbReference type="EMBL" id="WOK06180.1"/>
    </source>
</evidence>
<keyword evidence="7 8" id="KW-0998">Cell outer membrane</keyword>
<comment type="similarity">
    <text evidence="8">Belongs to the TonB-dependent receptor family.</text>
</comment>
<dbReference type="EMBL" id="CP136051">
    <property type="protein sequence ID" value="WOK06180.1"/>
    <property type="molecule type" value="Genomic_DNA"/>
</dbReference>
<dbReference type="PROSITE" id="PS52016">
    <property type="entry name" value="TONB_DEPENDENT_REC_3"/>
    <property type="match status" value="1"/>
</dbReference>
<dbReference type="Gene3D" id="2.170.130.10">
    <property type="entry name" value="TonB-dependent receptor, plug domain"/>
    <property type="match status" value="1"/>
</dbReference>
<keyword evidence="6 8" id="KW-0472">Membrane</keyword>
<dbReference type="RefSeq" id="WP_317488913.1">
    <property type="nucleotide sequence ID" value="NZ_CP136051.1"/>
</dbReference>
<dbReference type="InterPro" id="IPR023996">
    <property type="entry name" value="TonB-dep_OMP_SusC/RagA"/>
</dbReference>
<dbReference type="InterPro" id="IPR023997">
    <property type="entry name" value="TonB-dep_OMP_SusC/RagA_CS"/>
</dbReference>
<sequence>MKKKLTHLLVFCLLGFYAHAQNRVISGKVTDEEGGGLPGVNISVKGTSVGTVTDVEGDYKITMSADGTTLVFSFIGFTTQEVEVGSRSVIDISMTADFTQLDEVVVTSFGLEKDKKSLGYSVTQVSGDQFTDSRTTNLGNALTGKIAGVNVSTPASGAAGSSRVIIRGGSSLGGSDQPLYVVNGVPMDNSTLGSAGMWGGNDGGDGLSSINPDDIESLSVLKGNTAAALYGARAANGVILITTKSGKSRKGVGVSFNSNFTMDNVIDLTDFQKEYGIGVDGEKPANETAALDYGNSSWGGKLDGSSVVQFDGVSRPYSDTGETIKDFYRTGKTWTNTLALSGGNEKGNFRFSASDLNNDDIMPNASFDRKLFTTGLNGAFGNLELKLTGQYSKEKAINRPRLSDSPGNANYAILTKPASLSYETLKGDPDKLGAKEDGTEFRYQGSNYIQNPYWAAYQFNREDNKDRVLGNIALKYNFFEWLYVQGRVGTDFVSVASDNYEPYGTAYATTGSFNQNMRTIREDNADMFIGVNKTFGDISVDGLVGGNRMRKTAEQLNAGGSGLNIPFFHSVTNVTNQAYSYSFSEYGINSIFGSANIGFRNYLFLNVTGRQDKFSTLADENNSLFYPSAGLSFVFSDVFTMPEFFTFGKVRASWAQVGGGAPDPYSLNLTYGLVGQGHQGAVLGSISNGSIPNAALQPYISSEIEVGFDVRLLDNRIGIDLAYYDRTTTDDILNTTISGTSGFGSTTINVGELSNKGVELLLKGTPIVANGFRWDVSFNYAHNISNVINLGTNALGEPIEFLNLDEARTQQERIRHYVGQPLGAIAGYKQMEIDGQKVYDADGYPVRGDFDLIAPGRHPVSAGISNTFTYKNFTLDFLIDIRSGGYLASSTNVVAYNLGLHKETLPGRENGLSISGVDEEGQAQTWNIAPENVDNYYSRYSQITDNFVYNASFGKLRSLSLGYSLPSTLLAKTPIESLRFSIVGRNLALLWSSVPNIDPESAYNNSGNAQGLDFFAMPTTRNFGFNLSASF</sequence>
<dbReference type="Gene3D" id="2.40.170.20">
    <property type="entry name" value="TonB-dependent receptor, beta-barrel domain"/>
    <property type="match status" value="1"/>
</dbReference>
<keyword evidence="5 9" id="KW-0732">Signal</keyword>
<protein>
    <submittedName>
        <fullName evidence="11">SusC/RagA family TonB-linked outer membrane protein</fullName>
    </submittedName>
</protein>
<dbReference type="NCBIfam" id="TIGR04056">
    <property type="entry name" value="OMP_RagA_SusC"/>
    <property type="match status" value="1"/>
</dbReference>
<dbReference type="InterPro" id="IPR036942">
    <property type="entry name" value="Beta-barrel_TonB_sf"/>
</dbReference>
<evidence type="ECO:0000256" key="7">
    <source>
        <dbReference type="ARBA" id="ARBA00023237"/>
    </source>
</evidence>
<evidence type="ECO:0000256" key="9">
    <source>
        <dbReference type="SAM" id="SignalP"/>
    </source>
</evidence>
<dbReference type="InterPro" id="IPR039426">
    <property type="entry name" value="TonB-dep_rcpt-like"/>
</dbReference>
<dbReference type="Pfam" id="PF07715">
    <property type="entry name" value="Plug"/>
    <property type="match status" value="1"/>
</dbReference>
<dbReference type="Proteomes" id="UP001302349">
    <property type="component" value="Chromosome"/>
</dbReference>
<organism evidence="11 12">
    <name type="scientific">Imperialibacter roseus</name>
    <dbReference type="NCBI Taxonomy" id="1324217"/>
    <lineage>
        <taxon>Bacteria</taxon>
        <taxon>Pseudomonadati</taxon>
        <taxon>Bacteroidota</taxon>
        <taxon>Cytophagia</taxon>
        <taxon>Cytophagales</taxon>
        <taxon>Flammeovirgaceae</taxon>
        <taxon>Imperialibacter</taxon>
    </lineage>
</organism>
<accession>A0ABZ0IMD3</accession>
<evidence type="ECO:0000259" key="10">
    <source>
        <dbReference type="Pfam" id="PF07715"/>
    </source>
</evidence>
<dbReference type="InterPro" id="IPR008969">
    <property type="entry name" value="CarboxyPept-like_regulatory"/>
</dbReference>
<evidence type="ECO:0000256" key="5">
    <source>
        <dbReference type="ARBA" id="ARBA00022729"/>
    </source>
</evidence>
<keyword evidence="12" id="KW-1185">Reference proteome</keyword>
<evidence type="ECO:0000256" key="3">
    <source>
        <dbReference type="ARBA" id="ARBA00022452"/>
    </source>
</evidence>
<dbReference type="InterPro" id="IPR012910">
    <property type="entry name" value="Plug_dom"/>
</dbReference>
<evidence type="ECO:0000256" key="4">
    <source>
        <dbReference type="ARBA" id="ARBA00022692"/>
    </source>
</evidence>
<feature type="domain" description="TonB-dependent receptor plug" evidence="10">
    <location>
        <begin position="115"/>
        <end position="238"/>
    </location>
</feature>
<dbReference type="InterPro" id="IPR037066">
    <property type="entry name" value="Plug_dom_sf"/>
</dbReference>
<proteinExistence type="inferred from homology"/>
<reference evidence="11 12" key="1">
    <citation type="journal article" date="2023" name="Microbiol. Resour. Announc.">
        <title>Complete Genome Sequence of Imperialibacter roseus strain P4T.</title>
        <authorList>
            <person name="Tizabi D.R."/>
            <person name="Bachvaroff T."/>
            <person name="Hill R.T."/>
        </authorList>
    </citation>
    <scope>NUCLEOTIDE SEQUENCE [LARGE SCALE GENOMIC DNA]</scope>
    <source>
        <strain evidence="11 12">P4T</strain>
    </source>
</reference>
<evidence type="ECO:0000256" key="2">
    <source>
        <dbReference type="ARBA" id="ARBA00022448"/>
    </source>
</evidence>
<dbReference type="SUPFAM" id="SSF56935">
    <property type="entry name" value="Porins"/>
    <property type="match status" value="1"/>
</dbReference>
<dbReference type="Pfam" id="PF13715">
    <property type="entry name" value="CarbopepD_reg_2"/>
    <property type="match status" value="1"/>
</dbReference>
<evidence type="ECO:0000313" key="12">
    <source>
        <dbReference type="Proteomes" id="UP001302349"/>
    </source>
</evidence>
<name>A0ABZ0IMD3_9BACT</name>
<dbReference type="SUPFAM" id="SSF49464">
    <property type="entry name" value="Carboxypeptidase regulatory domain-like"/>
    <property type="match status" value="1"/>
</dbReference>
<dbReference type="PANTHER" id="PTHR30069">
    <property type="entry name" value="TONB-DEPENDENT OUTER MEMBRANE RECEPTOR"/>
    <property type="match status" value="1"/>
</dbReference>
<evidence type="ECO:0000256" key="1">
    <source>
        <dbReference type="ARBA" id="ARBA00004571"/>
    </source>
</evidence>
<dbReference type="PANTHER" id="PTHR30069:SF29">
    <property type="entry name" value="HEMOGLOBIN AND HEMOGLOBIN-HAPTOGLOBIN-BINDING PROTEIN 1-RELATED"/>
    <property type="match status" value="1"/>
</dbReference>
<keyword evidence="4 8" id="KW-0812">Transmembrane</keyword>
<keyword evidence="2 8" id="KW-0813">Transport</keyword>
<evidence type="ECO:0000256" key="8">
    <source>
        <dbReference type="PROSITE-ProRule" id="PRU01360"/>
    </source>
</evidence>
<evidence type="ECO:0000256" key="6">
    <source>
        <dbReference type="ARBA" id="ARBA00023136"/>
    </source>
</evidence>
<feature type="signal peptide" evidence="9">
    <location>
        <begin position="1"/>
        <end position="20"/>
    </location>
</feature>
<keyword evidence="3 8" id="KW-1134">Transmembrane beta strand</keyword>
<dbReference type="Gene3D" id="2.60.40.1120">
    <property type="entry name" value="Carboxypeptidase-like, regulatory domain"/>
    <property type="match status" value="1"/>
</dbReference>
<feature type="chain" id="PRO_5045584660" evidence="9">
    <location>
        <begin position="21"/>
        <end position="1031"/>
    </location>
</feature>
<dbReference type="NCBIfam" id="TIGR04057">
    <property type="entry name" value="SusC_RagA_signa"/>
    <property type="match status" value="1"/>
</dbReference>